<dbReference type="AlphaFoldDB" id="A0A9P1FVF6"/>
<gene>
    <name evidence="2" type="ORF">C1SCF055_LOCUS17975</name>
</gene>
<dbReference type="EMBL" id="CAMXCT020001546">
    <property type="protein sequence ID" value="CAL1144414.1"/>
    <property type="molecule type" value="Genomic_DNA"/>
</dbReference>
<feature type="compositionally biased region" description="Basic residues" evidence="1">
    <location>
        <begin position="115"/>
        <end position="124"/>
    </location>
</feature>
<evidence type="ECO:0000313" key="2">
    <source>
        <dbReference type="EMBL" id="CAI3991039.1"/>
    </source>
</evidence>
<dbReference type="EMBL" id="CAMXCT030001546">
    <property type="protein sequence ID" value="CAL4778351.1"/>
    <property type="molecule type" value="Genomic_DNA"/>
</dbReference>
<feature type="compositionally biased region" description="Basic residues" evidence="1">
    <location>
        <begin position="74"/>
        <end position="83"/>
    </location>
</feature>
<evidence type="ECO:0000256" key="1">
    <source>
        <dbReference type="SAM" id="MobiDB-lite"/>
    </source>
</evidence>
<reference evidence="2" key="1">
    <citation type="submission" date="2022-10" db="EMBL/GenBank/DDBJ databases">
        <authorList>
            <person name="Chen Y."/>
            <person name="Dougan E. K."/>
            <person name="Chan C."/>
            <person name="Rhodes N."/>
            <person name="Thang M."/>
        </authorList>
    </citation>
    <scope>NUCLEOTIDE SEQUENCE</scope>
</reference>
<proteinExistence type="predicted"/>
<feature type="compositionally biased region" description="Acidic residues" evidence="1">
    <location>
        <begin position="89"/>
        <end position="107"/>
    </location>
</feature>
<organism evidence="2">
    <name type="scientific">Cladocopium goreaui</name>
    <dbReference type="NCBI Taxonomy" id="2562237"/>
    <lineage>
        <taxon>Eukaryota</taxon>
        <taxon>Sar</taxon>
        <taxon>Alveolata</taxon>
        <taxon>Dinophyceae</taxon>
        <taxon>Suessiales</taxon>
        <taxon>Symbiodiniaceae</taxon>
        <taxon>Cladocopium</taxon>
    </lineage>
</organism>
<comment type="caution">
    <text evidence="2">The sequence shown here is derived from an EMBL/GenBank/DDBJ whole genome shotgun (WGS) entry which is preliminary data.</text>
</comment>
<dbReference type="EMBL" id="CAMXCT010001546">
    <property type="protein sequence ID" value="CAI3991039.1"/>
    <property type="molecule type" value="Genomic_DNA"/>
</dbReference>
<keyword evidence="4" id="KW-1185">Reference proteome</keyword>
<name>A0A9P1FVF6_9DINO</name>
<accession>A0A9P1FVF6</accession>
<protein>
    <submittedName>
        <fullName evidence="2">Uncharacterized protein</fullName>
    </submittedName>
</protein>
<evidence type="ECO:0000313" key="3">
    <source>
        <dbReference type="EMBL" id="CAL4778351.1"/>
    </source>
</evidence>
<sequence length="124" mass="13772">MYQLTWIQVMADLDTKLSAFEVVHKKILKLQTDACLKDQVVAAYVELQKADCALSNVLIRARAVKKPAAPKAKSASRKRKSKSVKVEGQNEEDGADENDEEEEEDEPAPPVVPAPKRRKGRKSA</sequence>
<evidence type="ECO:0000313" key="4">
    <source>
        <dbReference type="Proteomes" id="UP001152797"/>
    </source>
</evidence>
<reference evidence="3 4" key="2">
    <citation type="submission" date="2024-05" db="EMBL/GenBank/DDBJ databases">
        <authorList>
            <person name="Chen Y."/>
            <person name="Shah S."/>
            <person name="Dougan E. K."/>
            <person name="Thang M."/>
            <person name="Chan C."/>
        </authorList>
    </citation>
    <scope>NUCLEOTIDE SEQUENCE [LARGE SCALE GENOMIC DNA]</scope>
</reference>
<feature type="region of interest" description="Disordered" evidence="1">
    <location>
        <begin position="64"/>
        <end position="124"/>
    </location>
</feature>
<dbReference type="Proteomes" id="UP001152797">
    <property type="component" value="Unassembled WGS sequence"/>
</dbReference>